<keyword evidence="5" id="KW-0967">Endosome</keyword>
<dbReference type="OrthoDB" id="63070at2759"/>
<dbReference type="SUPFAM" id="SSF57903">
    <property type="entry name" value="FYVE/PHD zinc finger"/>
    <property type="match status" value="1"/>
</dbReference>
<dbReference type="Gene3D" id="2.130.10.10">
    <property type="entry name" value="YVTN repeat-like/Quinoprotein amine dehydrogenase"/>
    <property type="match status" value="2"/>
</dbReference>
<dbReference type="PANTHER" id="PTHR46189:SF1">
    <property type="entry name" value="LD41958P"/>
    <property type="match status" value="1"/>
</dbReference>
<dbReference type="InterPro" id="IPR017455">
    <property type="entry name" value="Znf_FYVE-rel"/>
</dbReference>
<evidence type="ECO:0000256" key="7">
    <source>
        <dbReference type="ARBA" id="ARBA00022833"/>
    </source>
</evidence>
<dbReference type="InterPro" id="IPR000306">
    <property type="entry name" value="Znf_FYVE"/>
</dbReference>
<dbReference type="PROSITE" id="PS00678">
    <property type="entry name" value="WD_REPEATS_1"/>
    <property type="match status" value="2"/>
</dbReference>
<comment type="subcellular location">
    <subcellularLocation>
        <location evidence="1">Early endosome</location>
    </subcellularLocation>
</comment>
<proteinExistence type="predicted"/>
<organism evidence="11 12">
    <name type="scientific">Amphibalanus amphitrite</name>
    <name type="common">Striped barnacle</name>
    <name type="synonym">Balanus amphitrite</name>
    <dbReference type="NCBI Taxonomy" id="1232801"/>
    <lineage>
        <taxon>Eukaryota</taxon>
        <taxon>Metazoa</taxon>
        <taxon>Ecdysozoa</taxon>
        <taxon>Arthropoda</taxon>
        <taxon>Crustacea</taxon>
        <taxon>Multicrustacea</taxon>
        <taxon>Cirripedia</taxon>
        <taxon>Thoracica</taxon>
        <taxon>Thoracicalcarea</taxon>
        <taxon>Balanomorpha</taxon>
        <taxon>Balanoidea</taxon>
        <taxon>Balanidae</taxon>
        <taxon>Amphibalaninae</taxon>
        <taxon>Amphibalanus</taxon>
    </lineage>
</organism>
<dbReference type="FunFam" id="3.30.40.10:FF:000105">
    <property type="entry name" value="WD repeat and FYVE domain-containing protein 2"/>
    <property type="match status" value="1"/>
</dbReference>
<comment type="caution">
    <text evidence="11">The sequence shown here is derived from an EMBL/GenBank/DDBJ whole genome shotgun (WGS) entry which is preliminary data.</text>
</comment>
<evidence type="ECO:0000256" key="6">
    <source>
        <dbReference type="ARBA" id="ARBA00022771"/>
    </source>
</evidence>
<dbReference type="InterPro" id="IPR001680">
    <property type="entry name" value="WD40_rpt"/>
</dbReference>
<sequence>MAAEIKPAVGGQRTTGDRKLTLLAKVEGFGDDVHDAVFIDGEDGIITASDDKSVRMWLRRDTGQFWPSVCHYMPSPTTCLFYHASSHRLFVGLDNGTVCEFHLATDYNRLSPVRDYLAHQARVTACLLCPTSEWTLSVSRDKTFQYHCTETGRRLGGHQTDAWCTAMQYDMTSKHVFVGDYSGLITMLKLDESGPTLITKLNGHTGSIGALSWDAVRQWLFSGSYDQNIIVWDIGGRQGTAYELQGHTAKILSLCYHAGSRQLLSASEDGSVVVWNMAASRRETPSWNESDVCQLCSKPFFWNLRAMYDNKQLGLNRQHHCRNCGRAVCDSCSSRRCTIPPLGFELPVRLCEPCFTTESAAGHTPLASIHEAKHRLVTAAIDGARLRYLTVGQDRLVKVWELAAASS</sequence>
<dbReference type="GO" id="GO:0008270">
    <property type="term" value="F:zinc ion binding"/>
    <property type="evidence" value="ECO:0007669"/>
    <property type="project" value="UniProtKB-KW"/>
</dbReference>
<keyword evidence="2 9" id="KW-0853">WD repeat</keyword>
<dbReference type="PROSITE" id="PS50082">
    <property type="entry name" value="WD_REPEATS_2"/>
    <property type="match status" value="2"/>
</dbReference>
<evidence type="ECO:0000256" key="2">
    <source>
        <dbReference type="ARBA" id="ARBA00022574"/>
    </source>
</evidence>
<dbReference type="Gene3D" id="3.30.40.10">
    <property type="entry name" value="Zinc/RING finger domain, C3HC4 (zinc finger)"/>
    <property type="match status" value="1"/>
</dbReference>
<dbReference type="EMBL" id="VIIS01001968">
    <property type="protein sequence ID" value="KAF0290244.1"/>
    <property type="molecule type" value="Genomic_DNA"/>
</dbReference>
<evidence type="ECO:0000256" key="4">
    <source>
        <dbReference type="ARBA" id="ARBA00022737"/>
    </source>
</evidence>
<gene>
    <name evidence="11" type="primary">Wdfy2</name>
    <name evidence="11" type="ORF">FJT64_011558</name>
</gene>
<dbReference type="PROSITE" id="PS50178">
    <property type="entry name" value="ZF_FYVE"/>
    <property type="match status" value="1"/>
</dbReference>
<keyword evidence="7" id="KW-0862">Zinc</keyword>
<dbReference type="InterPro" id="IPR042234">
    <property type="entry name" value="WDFY1/WDFY2"/>
</dbReference>
<dbReference type="InterPro" id="IPR020472">
    <property type="entry name" value="WD40_PAC1"/>
</dbReference>
<dbReference type="PROSITE" id="PS50294">
    <property type="entry name" value="WD_REPEATS_REGION"/>
    <property type="match status" value="2"/>
</dbReference>
<accession>A0A6A4VF88</accession>
<dbReference type="SUPFAM" id="SSF50978">
    <property type="entry name" value="WD40 repeat-like"/>
    <property type="match status" value="1"/>
</dbReference>
<feature type="repeat" description="WD" evidence="9">
    <location>
        <begin position="201"/>
        <end position="234"/>
    </location>
</feature>
<evidence type="ECO:0000256" key="1">
    <source>
        <dbReference type="ARBA" id="ARBA00004412"/>
    </source>
</evidence>
<keyword evidence="3" id="KW-0479">Metal-binding</keyword>
<dbReference type="InterPro" id="IPR019775">
    <property type="entry name" value="WD40_repeat_CS"/>
</dbReference>
<dbReference type="InterPro" id="IPR036322">
    <property type="entry name" value="WD40_repeat_dom_sf"/>
</dbReference>
<dbReference type="InterPro" id="IPR013083">
    <property type="entry name" value="Znf_RING/FYVE/PHD"/>
</dbReference>
<dbReference type="PANTHER" id="PTHR46189">
    <property type="entry name" value="LD41958P"/>
    <property type="match status" value="1"/>
</dbReference>
<keyword evidence="4" id="KW-0677">Repeat</keyword>
<evidence type="ECO:0000256" key="9">
    <source>
        <dbReference type="PROSITE-ProRule" id="PRU00221"/>
    </source>
</evidence>
<reference evidence="11 12" key="1">
    <citation type="submission" date="2019-07" db="EMBL/GenBank/DDBJ databases">
        <title>Draft genome assembly of a fouling barnacle, Amphibalanus amphitrite (Darwin, 1854): The first reference genome for Thecostraca.</title>
        <authorList>
            <person name="Kim W."/>
        </authorList>
    </citation>
    <scope>NUCLEOTIDE SEQUENCE [LARGE SCALE GENOMIC DNA]</scope>
    <source>
        <strain evidence="11">SNU_AA5</strain>
        <tissue evidence="11">Soma without cirri and trophi</tissue>
    </source>
</reference>
<dbReference type="SMART" id="SM00320">
    <property type="entry name" value="WD40"/>
    <property type="match status" value="6"/>
</dbReference>
<feature type="domain" description="FYVE-type" evidence="10">
    <location>
        <begin position="287"/>
        <end position="359"/>
    </location>
</feature>
<evidence type="ECO:0000259" key="10">
    <source>
        <dbReference type="PROSITE" id="PS50178"/>
    </source>
</evidence>
<dbReference type="Pfam" id="PF00400">
    <property type="entry name" value="WD40"/>
    <property type="match status" value="4"/>
</dbReference>
<evidence type="ECO:0000313" key="12">
    <source>
        <dbReference type="Proteomes" id="UP000440578"/>
    </source>
</evidence>
<keyword evidence="12" id="KW-1185">Reference proteome</keyword>
<name>A0A6A4VF88_AMPAM</name>
<keyword evidence="6 8" id="KW-0863">Zinc-finger</keyword>
<evidence type="ECO:0000256" key="3">
    <source>
        <dbReference type="ARBA" id="ARBA00022723"/>
    </source>
</evidence>
<evidence type="ECO:0000256" key="5">
    <source>
        <dbReference type="ARBA" id="ARBA00022753"/>
    </source>
</evidence>
<dbReference type="PRINTS" id="PR00320">
    <property type="entry name" value="GPROTEINBRPT"/>
</dbReference>
<dbReference type="InterPro" id="IPR015943">
    <property type="entry name" value="WD40/YVTN_repeat-like_dom_sf"/>
</dbReference>
<dbReference type="Proteomes" id="UP000440578">
    <property type="component" value="Unassembled WGS sequence"/>
</dbReference>
<dbReference type="CDD" id="cd15718">
    <property type="entry name" value="FYVE_WDFY1_like"/>
    <property type="match status" value="1"/>
</dbReference>
<evidence type="ECO:0000313" key="11">
    <source>
        <dbReference type="EMBL" id="KAF0290244.1"/>
    </source>
</evidence>
<dbReference type="Pfam" id="PF01363">
    <property type="entry name" value="FYVE"/>
    <property type="match status" value="1"/>
</dbReference>
<dbReference type="InterPro" id="IPR011011">
    <property type="entry name" value="Znf_FYVE_PHD"/>
</dbReference>
<dbReference type="AlphaFoldDB" id="A0A6A4VF88"/>
<dbReference type="SMART" id="SM00064">
    <property type="entry name" value="FYVE"/>
    <property type="match status" value="1"/>
</dbReference>
<protein>
    <submittedName>
        <fullName evidence="11">WD repeat and FYVE domain-containing protein 2</fullName>
    </submittedName>
</protein>
<feature type="repeat" description="WD" evidence="9">
    <location>
        <begin position="244"/>
        <end position="285"/>
    </location>
</feature>
<evidence type="ECO:0000256" key="8">
    <source>
        <dbReference type="PROSITE-ProRule" id="PRU00091"/>
    </source>
</evidence>
<dbReference type="GO" id="GO:0005769">
    <property type="term" value="C:early endosome"/>
    <property type="evidence" value="ECO:0007669"/>
    <property type="project" value="UniProtKB-SubCell"/>
</dbReference>